<dbReference type="Pfam" id="PF07084">
    <property type="entry name" value="Spot_14"/>
    <property type="match status" value="1"/>
</dbReference>
<feature type="non-terminal residue" evidence="7">
    <location>
        <position position="152"/>
    </location>
</feature>
<dbReference type="InterPro" id="IPR009786">
    <property type="entry name" value="Spot_14"/>
</dbReference>
<feature type="compositionally biased region" description="Polar residues" evidence="6">
    <location>
        <begin position="33"/>
        <end position="59"/>
    </location>
</feature>
<evidence type="ECO:0000256" key="2">
    <source>
        <dbReference type="ARBA" id="ARBA00004496"/>
    </source>
</evidence>
<dbReference type="AlphaFoldDB" id="A0A0Y0D4C8"/>
<evidence type="ECO:0000256" key="5">
    <source>
        <dbReference type="ARBA" id="ARBA00023242"/>
    </source>
</evidence>
<dbReference type="GO" id="GO:0005829">
    <property type="term" value="C:cytosol"/>
    <property type="evidence" value="ECO:0007669"/>
    <property type="project" value="TreeGrafter"/>
</dbReference>
<dbReference type="PANTHER" id="PTHR14315:SF17">
    <property type="entry name" value="MIP21584P"/>
    <property type="match status" value="1"/>
</dbReference>
<comment type="subcellular location">
    <subcellularLocation>
        <location evidence="2">Cytoplasm</location>
    </subcellularLocation>
    <subcellularLocation>
        <location evidence="1">Nucleus</location>
    </subcellularLocation>
</comment>
<feature type="region of interest" description="Disordered" evidence="6">
    <location>
        <begin position="1"/>
        <end position="63"/>
    </location>
</feature>
<dbReference type="GO" id="GO:0046890">
    <property type="term" value="P:regulation of lipid biosynthetic process"/>
    <property type="evidence" value="ECO:0007669"/>
    <property type="project" value="TreeGrafter"/>
</dbReference>
<dbReference type="EMBL" id="KU168444">
    <property type="protein sequence ID" value="AMB20737.1"/>
    <property type="molecule type" value="Genomic_DNA"/>
</dbReference>
<keyword evidence="5" id="KW-0539">Nucleus</keyword>
<comment type="similarity">
    <text evidence="3">Belongs to the SPOT14 family.</text>
</comment>
<proteinExistence type="inferred from homology"/>
<dbReference type="PANTHER" id="PTHR14315">
    <property type="entry name" value="SPOT14 FAMILY MEMBER"/>
    <property type="match status" value="1"/>
</dbReference>
<reference evidence="7" key="1">
    <citation type="journal article" date="2016" name="Mol. Phylogenet. Evol.">
        <title>Phylogenomic analyses resolve an ancient trichotomy at the base of Ischyropsalidoidea (Arachnida, Opiliones) despite high levels of gene tree conflict and unequal minority resolution frequencies.</title>
        <authorList>
            <person name="Richart C.H."/>
            <person name="Hayashi C.Y."/>
            <person name="Hedin M."/>
        </authorList>
    </citation>
    <scope>NUCLEOTIDE SEQUENCE</scope>
</reference>
<dbReference type="GO" id="GO:0005634">
    <property type="term" value="C:nucleus"/>
    <property type="evidence" value="ECO:0007669"/>
    <property type="project" value="UniProtKB-SubCell"/>
</dbReference>
<dbReference type="Gene3D" id="6.10.140.1610">
    <property type="match status" value="1"/>
</dbReference>
<evidence type="ECO:0000313" key="7">
    <source>
        <dbReference type="EMBL" id="AMB20737.1"/>
    </source>
</evidence>
<feature type="compositionally biased region" description="Polar residues" evidence="6">
    <location>
        <begin position="1"/>
        <end position="22"/>
    </location>
</feature>
<feature type="non-terminal residue" evidence="7">
    <location>
        <position position="1"/>
    </location>
</feature>
<evidence type="ECO:0000256" key="4">
    <source>
        <dbReference type="ARBA" id="ARBA00022490"/>
    </source>
</evidence>
<protein>
    <submittedName>
        <fullName evidence="7">Putative Mid1-interacting protein</fullName>
    </submittedName>
</protein>
<keyword evidence="4" id="KW-0963">Cytoplasm</keyword>
<evidence type="ECO:0000256" key="1">
    <source>
        <dbReference type="ARBA" id="ARBA00004123"/>
    </source>
</evidence>
<sequence>SPQPIEQKSRRLSYTGQSNNVLNEHAHGPSGSGKITSHSDSGSSIRTRASTADSSNPNTAMLDGIIISRTMDVNRNLRRSTTSRSDDGFACSQQSILSAMDRFVKSVNNMDATVLVPSRLRDMDFDSSVVKGRPPVGFSNPDLFSFYSMLKE</sequence>
<organism evidence="7">
    <name type="scientific">Ischyropsalis kollari</name>
    <dbReference type="NCBI Taxonomy" id="1264943"/>
    <lineage>
        <taxon>Eukaryota</taxon>
        <taxon>Metazoa</taxon>
        <taxon>Ecdysozoa</taxon>
        <taxon>Arthropoda</taxon>
        <taxon>Chelicerata</taxon>
        <taxon>Arachnida</taxon>
        <taxon>Opiliones</taxon>
        <taxon>Palpatores</taxon>
        <taxon>Ischyropsalidoidea</taxon>
        <taxon>Ischyropsalididae</taxon>
        <taxon>Ischyropsalis</taxon>
    </lineage>
</organism>
<evidence type="ECO:0000256" key="3">
    <source>
        <dbReference type="ARBA" id="ARBA00009488"/>
    </source>
</evidence>
<evidence type="ECO:0000256" key="6">
    <source>
        <dbReference type="SAM" id="MobiDB-lite"/>
    </source>
</evidence>
<accession>A0A0Y0D4C8</accession>
<dbReference type="InterPro" id="IPR053719">
    <property type="entry name" value="Lipogen_MT_Stabilize_sf"/>
</dbReference>
<name>A0A0Y0D4C8_9ARAC</name>